<dbReference type="SUPFAM" id="SSF56349">
    <property type="entry name" value="DNA breaking-rejoining enzymes"/>
    <property type="match status" value="1"/>
</dbReference>
<dbReference type="InterPro" id="IPR002104">
    <property type="entry name" value="Integrase_catalytic"/>
</dbReference>
<dbReference type="AlphaFoldDB" id="A0A9X2LA11"/>
<dbReference type="Pfam" id="PF20172">
    <property type="entry name" value="DUF6538"/>
    <property type="match status" value="1"/>
</dbReference>
<reference evidence="5" key="1">
    <citation type="submission" date="2022-07" db="EMBL/GenBank/DDBJ databases">
        <title>Parvularcula maris sp. nov., an algicidal bacterium isolated from seawater.</title>
        <authorList>
            <person name="Li F."/>
        </authorList>
    </citation>
    <scope>NUCLEOTIDE SEQUENCE</scope>
    <source>
        <strain evidence="5">BGMRC 0090</strain>
    </source>
</reference>
<keyword evidence="2" id="KW-0238">DNA-binding</keyword>
<dbReference type="InterPro" id="IPR011010">
    <property type="entry name" value="DNA_brk_join_enz"/>
</dbReference>
<accession>A0A9X2LA11</accession>
<dbReference type="PANTHER" id="PTHR30349">
    <property type="entry name" value="PHAGE INTEGRASE-RELATED"/>
    <property type="match status" value="1"/>
</dbReference>
<dbReference type="EMBL" id="JANIBC010000009">
    <property type="protein sequence ID" value="MCQ8185890.1"/>
    <property type="molecule type" value="Genomic_DNA"/>
</dbReference>
<feature type="domain" description="Tyr recombinase" evidence="4">
    <location>
        <begin position="296"/>
        <end position="472"/>
    </location>
</feature>
<evidence type="ECO:0000256" key="3">
    <source>
        <dbReference type="ARBA" id="ARBA00023172"/>
    </source>
</evidence>
<dbReference type="GO" id="GO:0015074">
    <property type="term" value="P:DNA integration"/>
    <property type="evidence" value="ECO:0007669"/>
    <property type="project" value="UniProtKB-KW"/>
</dbReference>
<dbReference type="GO" id="GO:0003677">
    <property type="term" value="F:DNA binding"/>
    <property type="evidence" value="ECO:0007669"/>
    <property type="project" value="UniProtKB-KW"/>
</dbReference>
<sequence length="486" mass="55595">MKLSIFPMLCVLHCPCSLFCTTNCTTESEKYMAIRTKPSPQIARDPDRYLKRRGTRWHYVRRVPTHAQSWDDRKLIQVSLKTHSVEVARLKRDALEQADELYWSGVADGLVAETAMERYEAAKTRAQALGFEYFTADKLATSLPVDEIVERIAKATEGNSRDADAVLGGVQEPSLRVRQAMEFYLETMAADEARGMSPHQVGQRLKVKRQAVEDFVAVIGNKPLLEINRTDAQKYYRYWLDRIEGRKGDKPVSANFANRNFGNMRKLFRTYADWLALDVKNPFDGLSFSARKTEKRVVPPFEREWIENKILRPGAFGRLNAEAQLIFLALIETGCRPSEICNLVPENIRLDHDVPHLAIGFRKDRQIKTEASVREIPLLGVSLEAMRQAPEGFTRYRDKETSLSAVLMKALRTNDLLPTPKHGVYSVRHSFEKRMQEAGLDYDLRCRLMGHANSRPKYGDGGSLEWRRKQLEAITLYFAPEIVPSI</sequence>
<dbReference type="Gene3D" id="1.10.150.130">
    <property type="match status" value="1"/>
</dbReference>
<name>A0A9X2LA11_9PROT</name>
<evidence type="ECO:0000313" key="6">
    <source>
        <dbReference type="Proteomes" id="UP001142610"/>
    </source>
</evidence>
<dbReference type="InterPro" id="IPR010998">
    <property type="entry name" value="Integrase_recombinase_N"/>
</dbReference>
<evidence type="ECO:0000259" key="4">
    <source>
        <dbReference type="PROSITE" id="PS51898"/>
    </source>
</evidence>
<keyword evidence="1" id="KW-0229">DNA integration</keyword>
<proteinExistence type="predicted"/>
<evidence type="ECO:0000313" key="5">
    <source>
        <dbReference type="EMBL" id="MCQ8185890.1"/>
    </source>
</evidence>
<keyword evidence="3" id="KW-0233">DNA recombination</keyword>
<dbReference type="PROSITE" id="PS51898">
    <property type="entry name" value="TYR_RECOMBINASE"/>
    <property type="match status" value="1"/>
</dbReference>
<dbReference type="GO" id="GO:0006310">
    <property type="term" value="P:DNA recombination"/>
    <property type="evidence" value="ECO:0007669"/>
    <property type="project" value="UniProtKB-KW"/>
</dbReference>
<gene>
    <name evidence="5" type="ORF">NOG11_10860</name>
</gene>
<dbReference type="InterPro" id="IPR013762">
    <property type="entry name" value="Integrase-like_cat_sf"/>
</dbReference>
<dbReference type="Gene3D" id="1.10.443.10">
    <property type="entry name" value="Intergrase catalytic core"/>
    <property type="match status" value="1"/>
</dbReference>
<evidence type="ECO:0000256" key="2">
    <source>
        <dbReference type="ARBA" id="ARBA00023125"/>
    </source>
</evidence>
<comment type="caution">
    <text evidence="5">The sequence shown here is derived from an EMBL/GenBank/DDBJ whole genome shotgun (WGS) entry which is preliminary data.</text>
</comment>
<dbReference type="Proteomes" id="UP001142610">
    <property type="component" value="Unassembled WGS sequence"/>
</dbReference>
<dbReference type="InterPro" id="IPR050090">
    <property type="entry name" value="Tyrosine_recombinase_XerCD"/>
</dbReference>
<protein>
    <submittedName>
        <fullName evidence="5">Tyrosine-type recombinase/integrase</fullName>
    </submittedName>
</protein>
<keyword evidence="6" id="KW-1185">Reference proteome</keyword>
<organism evidence="5 6">
    <name type="scientific">Parvularcula maris</name>
    <dbReference type="NCBI Taxonomy" id="2965077"/>
    <lineage>
        <taxon>Bacteria</taxon>
        <taxon>Pseudomonadati</taxon>
        <taxon>Pseudomonadota</taxon>
        <taxon>Alphaproteobacteria</taxon>
        <taxon>Parvularculales</taxon>
        <taxon>Parvularculaceae</taxon>
        <taxon>Parvularcula</taxon>
    </lineage>
</organism>
<evidence type="ECO:0000256" key="1">
    <source>
        <dbReference type="ARBA" id="ARBA00022908"/>
    </source>
</evidence>
<dbReference type="InterPro" id="IPR046668">
    <property type="entry name" value="DUF6538"/>
</dbReference>